<proteinExistence type="predicted"/>
<sequence length="131" mass="14841">MNPRRESAYFAQEHDASKQRLDGAHAYQLTFKAGALAPVKGFWSVTLHDAEHFFAPNSMNRYSLGTKNKGLVYNADGSLTLYVQNTPPSIDKLANWLPAPSGEFELFLRAYWPQAEIMNRTWSPPPVERIN</sequence>
<comment type="caution">
    <text evidence="2">The sequence shown here is derived from an EMBL/GenBank/DDBJ whole genome shotgun (WGS) entry which is preliminary data.</text>
</comment>
<dbReference type="EMBL" id="JBBKZS010000011">
    <property type="protein sequence ID" value="MEJ8857576.1"/>
    <property type="molecule type" value="Genomic_DNA"/>
</dbReference>
<evidence type="ECO:0000313" key="2">
    <source>
        <dbReference type="EMBL" id="MEJ8857576.1"/>
    </source>
</evidence>
<dbReference type="PANTHER" id="PTHR36509">
    <property type="entry name" value="BLL3101 PROTEIN"/>
    <property type="match status" value="1"/>
</dbReference>
<name>A0ABU8XCK6_9BURK</name>
<dbReference type="InterPro" id="IPR010621">
    <property type="entry name" value="DUF1214"/>
</dbReference>
<dbReference type="Gene3D" id="2.60.120.600">
    <property type="entry name" value="Domain of unknown function DUF1214, C-terminal domain"/>
    <property type="match status" value="1"/>
</dbReference>
<keyword evidence="3" id="KW-1185">Reference proteome</keyword>
<evidence type="ECO:0000259" key="1">
    <source>
        <dbReference type="Pfam" id="PF06742"/>
    </source>
</evidence>
<dbReference type="Pfam" id="PF06742">
    <property type="entry name" value="DUF1214"/>
    <property type="match status" value="1"/>
</dbReference>
<dbReference type="PANTHER" id="PTHR36509:SF2">
    <property type="entry name" value="BLL3101 PROTEIN"/>
    <property type="match status" value="1"/>
</dbReference>
<gene>
    <name evidence="2" type="ORF">WKW79_23595</name>
</gene>
<organism evidence="2 3">
    <name type="scientific">Variovorax robiniae</name>
    <dbReference type="NCBI Taxonomy" id="1836199"/>
    <lineage>
        <taxon>Bacteria</taxon>
        <taxon>Pseudomonadati</taxon>
        <taxon>Pseudomonadota</taxon>
        <taxon>Betaproteobacteria</taxon>
        <taxon>Burkholderiales</taxon>
        <taxon>Comamonadaceae</taxon>
        <taxon>Variovorax</taxon>
    </lineage>
</organism>
<reference evidence="2 3" key="1">
    <citation type="submission" date="2024-03" db="EMBL/GenBank/DDBJ databases">
        <title>Novel species of the genus Variovorax.</title>
        <authorList>
            <person name="Liu Q."/>
            <person name="Xin Y.-H."/>
        </authorList>
    </citation>
    <scope>NUCLEOTIDE SEQUENCE [LARGE SCALE GENOMIC DNA]</scope>
    <source>
        <strain evidence="2 3">KACC 18901</strain>
    </source>
</reference>
<dbReference type="RefSeq" id="WP_340337642.1">
    <property type="nucleotide sequence ID" value="NZ_JBBKZS010000011.1"/>
</dbReference>
<feature type="domain" description="DUF1214" evidence="1">
    <location>
        <begin position="6"/>
        <end position="114"/>
    </location>
</feature>
<dbReference type="SUPFAM" id="SSF160935">
    <property type="entry name" value="VPA0735-like"/>
    <property type="match status" value="1"/>
</dbReference>
<evidence type="ECO:0000313" key="3">
    <source>
        <dbReference type="Proteomes" id="UP001367030"/>
    </source>
</evidence>
<dbReference type="InterPro" id="IPR037049">
    <property type="entry name" value="DUF1214_C_sf"/>
</dbReference>
<accession>A0ABU8XCK6</accession>
<dbReference type="Proteomes" id="UP001367030">
    <property type="component" value="Unassembled WGS sequence"/>
</dbReference>
<protein>
    <submittedName>
        <fullName evidence="2">DUF1214 domain-containing protein</fullName>
    </submittedName>
</protein>